<dbReference type="EMBL" id="FOXO01000060">
    <property type="protein sequence ID" value="SFQ48597.1"/>
    <property type="molecule type" value="Genomic_DNA"/>
</dbReference>
<evidence type="ECO:0000313" key="2">
    <source>
        <dbReference type="Proteomes" id="UP000182624"/>
    </source>
</evidence>
<evidence type="ECO:0000313" key="1">
    <source>
        <dbReference type="EMBL" id="SFQ48597.1"/>
    </source>
</evidence>
<gene>
    <name evidence="1" type="ORF">SAMN04487928_16011</name>
</gene>
<reference evidence="2" key="1">
    <citation type="submission" date="2016-10" db="EMBL/GenBank/DDBJ databases">
        <authorList>
            <person name="Varghese N."/>
            <person name="Submissions S."/>
        </authorList>
    </citation>
    <scope>NUCLEOTIDE SEQUENCE [LARGE SCALE GENOMIC DNA]</scope>
    <source>
        <strain evidence="2">P18</strain>
    </source>
</reference>
<proteinExistence type="predicted"/>
<sequence length="69" mass="8071">MLELVRYQKTVMPKAAGAEEVETVVAQVREKQYSHPAWGKYVDSIQVELSAELKKWMSIGMHNYIWKLF</sequence>
<keyword evidence="2" id="KW-1185">Reference proteome</keyword>
<accession>A0A1I5YXP0</accession>
<dbReference type="Proteomes" id="UP000182624">
    <property type="component" value="Unassembled WGS sequence"/>
</dbReference>
<organism evidence="1 2">
    <name type="scientific">Butyrivibrio proteoclasticus</name>
    <dbReference type="NCBI Taxonomy" id="43305"/>
    <lineage>
        <taxon>Bacteria</taxon>
        <taxon>Bacillati</taxon>
        <taxon>Bacillota</taxon>
        <taxon>Clostridia</taxon>
        <taxon>Lachnospirales</taxon>
        <taxon>Lachnospiraceae</taxon>
        <taxon>Butyrivibrio</taxon>
    </lineage>
</organism>
<name>A0A1I5YXP0_9FIRM</name>
<dbReference type="AlphaFoldDB" id="A0A1I5YXP0"/>
<protein>
    <submittedName>
        <fullName evidence="1">Uncharacterized protein</fullName>
    </submittedName>
</protein>